<dbReference type="AlphaFoldDB" id="A0AA50DAG3"/>
<dbReference type="GO" id="GO:0030638">
    <property type="term" value="P:polyketide metabolic process"/>
    <property type="evidence" value="ECO:0007669"/>
    <property type="project" value="InterPro"/>
</dbReference>
<accession>A0AA50DAG3</accession>
<dbReference type="PANTHER" id="PTHR38436">
    <property type="entry name" value="POLYKETIDE CYCLASE SNOAL-LIKE DOMAIN"/>
    <property type="match status" value="1"/>
</dbReference>
<dbReference type="InterPro" id="IPR032710">
    <property type="entry name" value="NTF2-like_dom_sf"/>
</dbReference>
<keyword evidence="2" id="KW-1185">Reference proteome</keyword>
<name>A0AA50DAG3_9HYPH</name>
<dbReference type="SUPFAM" id="SSF54427">
    <property type="entry name" value="NTF2-like"/>
    <property type="match status" value="1"/>
</dbReference>
<organism evidence="1 2">
    <name type="scientific">Shinella sumterensis</name>
    <dbReference type="NCBI Taxonomy" id="1967501"/>
    <lineage>
        <taxon>Bacteria</taxon>
        <taxon>Pseudomonadati</taxon>
        <taxon>Pseudomonadota</taxon>
        <taxon>Alphaproteobacteria</taxon>
        <taxon>Hyphomicrobiales</taxon>
        <taxon>Rhizobiaceae</taxon>
        <taxon>Shinella</taxon>
    </lineage>
</organism>
<evidence type="ECO:0000313" key="1">
    <source>
        <dbReference type="EMBL" id="WLR96278.1"/>
    </source>
</evidence>
<reference evidence="1 2" key="1">
    <citation type="submission" date="2023-08" db="EMBL/GenBank/DDBJ databases">
        <title>Pathogen: clinical or host-associated sample.</title>
        <authorList>
            <person name="Hergert J."/>
            <person name="Casey R."/>
            <person name="Wagner J."/>
            <person name="Young E.L."/>
            <person name="Oakeson K.F."/>
        </authorList>
    </citation>
    <scope>NUCLEOTIDE SEQUENCE [LARGE SCALE GENOMIC DNA]</scope>
    <source>
        <strain evidence="1 2">1760953</strain>
    </source>
</reference>
<dbReference type="RefSeq" id="WP_306036695.1">
    <property type="nucleotide sequence ID" value="NZ_CP132302.1"/>
</dbReference>
<sequence length="128" mass="14499">MTGQNLEALYRGYIACLNRQDWADLGSFVHEDVHYNGKRIGLSGYRTMLEGDFKAIPDLHFAIDFLVIDPPRVASRLLFDCTPVGDLFGLPVNGRRVSFTENVFYEFEDARIRNVWSIIDKAAVAAQV</sequence>
<gene>
    <name evidence="1" type="ORF">Q9313_11130</name>
</gene>
<protein>
    <submittedName>
        <fullName evidence="1">Ester cyclase</fullName>
    </submittedName>
</protein>
<dbReference type="InterPro" id="IPR009959">
    <property type="entry name" value="Cyclase_SnoaL-like"/>
</dbReference>
<dbReference type="Pfam" id="PF07366">
    <property type="entry name" value="SnoaL"/>
    <property type="match status" value="1"/>
</dbReference>
<dbReference type="Gene3D" id="3.10.450.50">
    <property type="match status" value="1"/>
</dbReference>
<evidence type="ECO:0000313" key="2">
    <source>
        <dbReference type="Proteomes" id="UP001234585"/>
    </source>
</evidence>
<proteinExistence type="predicted"/>
<dbReference type="EMBL" id="CP132302">
    <property type="protein sequence ID" value="WLR96278.1"/>
    <property type="molecule type" value="Genomic_DNA"/>
</dbReference>
<dbReference type="PANTHER" id="PTHR38436:SF1">
    <property type="entry name" value="ESTER CYCLASE"/>
    <property type="match status" value="1"/>
</dbReference>
<dbReference type="Proteomes" id="UP001234585">
    <property type="component" value="Chromosome"/>
</dbReference>